<dbReference type="EC" id="5.3.3.2" evidence="5"/>
<evidence type="ECO:0000256" key="1">
    <source>
        <dbReference type="ARBA" id="ARBA00000374"/>
    </source>
</evidence>
<dbReference type="UniPathway" id="UPA00059">
    <property type="reaction ID" value="UER00104"/>
</dbReference>
<comment type="caution">
    <text evidence="9">The sequence shown here is derived from an EMBL/GenBank/DDBJ whole genome shotgun (WGS) entry which is preliminary data.</text>
</comment>
<dbReference type="InterPro" id="IPR011876">
    <property type="entry name" value="IsopentenylPP_isomerase_typ1"/>
</dbReference>
<protein>
    <recommendedName>
        <fullName evidence="5">isopentenyl-diphosphate Delta-isomerase</fullName>
        <ecNumber evidence="5">5.3.3.2</ecNumber>
    </recommendedName>
</protein>
<feature type="domain" description="Nudix hydrolase" evidence="8">
    <location>
        <begin position="64"/>
        <end position="210"/>
    </location>
</feature>
<evidence type="ECO:0000256" key="4">
    <source>
        <dbReference type="ARBA" id="ARBA00007579"/>
    </source>
</evidence>
<dbReference type="PANTHER" id="PTHR10885:SF0">
    <property type="entry name" value="ISOPENTENYL-DIPHOSPHATE DELTA-ISOMERASE"/>
    <property type="match status" value="1"/>
</dbReference>
<gene>
    <name evidence="9" type="primary">Cni-idi-1</name>
    <name evidence="9" type="synonym">Cnig_chr_III.g11775</name>
    <name evidence="9" type="ORF">B9Z55_011775</name>
</gene>
<keyword evidence="7" id="KW-0413">Isomerase</keyword>
<dbReference type="SUPFAM" id="SSF55811">
    <property type="entry name" value="Nudix"/>
    <property type="match status" value="1"/>
</dbReference>
<organism evidence="9 10">
    <name type="scientific">Caenorhabditis nigoni</name>
    <dbReference type="NCBI Taxonomy" id="1611254"/>
    <lineage>
        <taxon>Eukaryota</taxon>
        <taxon>Metazoa</taxon>
        <taxon>Ecdysozoa</taxon>
        <taxon>Nematoda</taxon>
        <taxon>Chromadorea</taxon>
        <taxon>Rhabditida</taxon>
        <taxon>Rhabditina</taxon>
        <taxon>Rhabditomorpha</taxon>
        <taxon>Rhabditoidea</taxon>
        <taxon>Rhabditidae</taxon>
        <taxon>Peloderinae</taxon>
        <taxon>Caenorhabditis</taxon>
    </lineage>
</organism>
<comment type="function">
    <text evidence="2">Catalyzes the 1,3-allylic rearrangement of the homoallylic substrate isopentenyl (IPP) to its highly electrophilic allylic isomer, dimethylallyl diphosphate (DMAPP).</text>
</comment>
<name>A0A2G5ULK2_9PELO</name>
<evidence type="ECO:0000259" key="8">
    <source>
        <dbReference type="PROSITE" id="PS51462"/>
    </source>
</evidence>
<dbReference type="STRING" id="1611254.A0A2G5ULK2"/>
<sequence>MKKLSSLRGLSALAPRQKECHVELAAYDAQQVEYMREACISVDENDEIIGAISKRDAHSSQQLTLHRAFSVFSFTKDNKLLMQKRSAEKITFPNLWTNTCCSHPLHTPLEMDGAIGAKRAAIRKLEHELGITGIQTDRLQMNGRWIYRAEMDEAPWGEHELDYALILRGIGADHCRINENEVAEIREVGMDELRIWMEQEPSSFTPWLKLFSKTKTFEKWWSQKASTSSEEDMKIYKLH</sequence>
<evidence type="ECO:0000256" key="5">
    <source>
        <dbReference type="ARBA" id="ARBA00012057"/>
    </source>
</evidence>
<dbReference type="Gene3D" id="3.90.79.10">
    <property type="entry name" value="Nucleoside Triphosphate Pyrophosphohydrolase"/>
    <property type="match status" value="1"/>
</dbReference>
<dbReference type="FunFam" id="3.90.79.10:FF:000096">
    <property type="entry name" value="Isopentenyl-diphosphate Delta-isomerase"/>
    <property type="match status" value="1"/>
</dbReference>
<dbReference type="PROSITE" id="PS51462">
    <property type="entry name" value="NUDIX"/>
    <property type="match status" value="1"/>
</dbReference>
<dbReference type="EMBL" id="PDUG01000003">
    <property type="protein sequence ID" value="PIC40430.1"/>
    <property type="molecule type" value="Genomic_DNA"/>
</dbReference>
<dbReference type="GO" id="GO:0005737">
    <property type="term" value="C:cytoplasm"/>
    <property type="evidence" value="ECO:0007669"/>
    <property type="project" value="TreeGrafter"/>
</dbReference>
<dbReference type="AlphaFoldDB" id="A0A2G5ULK2"/>
<evidence type="ECO:0000256" key="2">
    <source>
        <dbReference type="ARBA" id="ARBA00003951"/>
    </source>
</evidence>
<evidence type="ECO:0000313" key="10">
    <source>
        <dbReference type="Proteomes" id="UP000230233"/>
    </source>
</evidence>
<keyword evidence="10" id="KW-1185">Reference proteome</keyword>
<dbReference type="PANTHER" id="PTHR10885">
    <property type="entry name" value="ISOPENTENYL-DIPHOSPHATE DELTA-ISOMERASE"/>
    <property type="match status" value="1"/>
</dbReference>
<proteinExistence type="inferred from homology"/>
<dbReference type="NCBIfam" id="TIGR02150">
    <property type="entry name" value="IPP_isom_1"/>
    <property type="match status" value="1"/>
</dbReference>
<comment type="catalytic activity">
    <reaction evidence="1">
        <text>isopentenyl diphosphate = dimethylallyl diphosphate</text>
        <dbReference type="Rhea" id="RHEA:23284"/>
        <dbReference type="ChEBI" id="CHEBI:57623"/>
        <dbReference type="ChEBI" id="CHEBI:128769"/>
        <dbReference type="EC" id="5.3.3.2"/>
    </reaction>
</comment>
<evidence type="ECO:0000256" key="3">
    <source>
        <dbReference type="ARBA" id="ARBA00004826"/>
    </source>
</evidence>
<comment type="similarity">
    <text evidence="4">Belongs to the IPP isomerase type 1 family.</text>
</comment>
<dbReference type="GO" id="GO:0004452">
    <property type="term" value="F:isopentenyl-diphosphate delta-isomerase activity"/>
    <property type="evidence" value="ECO:0007669"/>
    <property type="project" value="UniProtKB-EC"/>
</dbReference>
<dbReference type="InterPro" id="IPR000086">
    <property type="entry name" value="NUDIX_hydrolase_dom"/>
</dbReference>
<dbReference type="CDD" id="cd02885">
    <property type="entry name" value="NUDIX_IPP_Isomerase"/>
    <property type="match status" value="1"/>
</dbReference>
<reference evidence="10" key="1">
    <citation type="submission" date="2017-10" db="EMBL/GenBank/DDBJ databases">
        <title>Rapid genome shrinkage in a self-fertile nematode reveals novel sperm competition proteins.</title>
        <authorList>
            <person name="Yin D."/>
            <person name="Schwarz E.M."/>
            <person name="Thomas C.G."/>
            <person name="Felde R.L."/>
            <person name="Korf I.F."/>
            <person name="Cutter A.D."/>
            <person name="Schartner C.M."/>
            <person name="Ralston E.J."/>
            <person name="Meyer B.J."/>
            <person name="Haag E.S."/>
        </authorList>
    </citation>
    <scope>NUCLEOTIDE SEQUENCE [LARGE SCALE GENOMIC DNA]</scope>
    <source>
        <strain evidence="10">JU1422</strain>
    </source>
</reference>
<keyword evidence="6" id="KW-0414">Isoprene biosynthesis</keyword>
<dbReference type="OrthoDB" id="510307at2759"/>
<evidence type="ECO:0000256" key="7">
    <source>
        <dbReference type="ARBA" id="ARBA00023235"/>
    </source>
</evidence>
<dbReference type="Proteomes" id="UP000230233">
    <property type="component" value="Chromosome III"/>
</dbReference>
<dbReference type="InterPro" id="IPR015797">
    <property type="entry name" value="NUDIX_hydrolase-like_dom_sf"/>
</dbReference>
<comment type="pathway">
    <text evidence="3">Isoprenoid biosynthesis; dimethylallyl diphosphate biosynthesis; dimethylallyl diphosphate from isopentenyl diphosphate: step 1/1.</text>
</comment>
<accession>A0A2G5ULK2</accession>
<evidence type="ECO:0000256" key="6">
    <source>
        <dbReference type="ARBA" id="ARBA00023229"/>
    </source>
</evidence>
<dbReference type="GO" id="GO:0009240">
    <property type="term" value="P:isopentenyl diphosphate biosynthetic process"/>
    <property type="evidence" value="ECO:0007669"/>
    <property type="project" value="TreeGrafter"/>
</dbReference>
<dbReference type="GO" id="GO:0050992">
    <property type="term" value="P:dimethylallyl diphosphate biosynthetic process"/>
    <property type="evidence" value="ECO:0007669"/>
    <property type="project" value="UniProtKB-UniPathway"/>
</dbReference>
<dbReference type="PIRSF" id="PIRSF018427">
    <property type="entry name" value="Isopntndiph_ism"/>
    <property type="match status" value="1"/>
</dbReference>
<dbReference type="Pfam" id="PF00293">
    <property type="entry name" value="NUDIX"/>
    <property type="match status" value="1"/>
</dbReference>
<evidence type="ECO:0000313" key="9">
    <source>
        <dbReference type="EMBL" id="PIC40430.1"/>
    </source>
</evidence>